<sequence length="75" mass="8353">MVSTKMSLNRWVLTTPIDSSSASSALWDIRAFLLYLERLGVYSLHAVPVAHCTFSQFSNGSSAHFIVDTTHLRIP</sequence>
<organism evidence="1 2">
    <name type="scientific">Mycena chlorophos</name>
    <name type="common">Agaric fungus</name>
    <name type="synonym">Agaricus chlorophos</name>
    <dbReference type="NCBI Taxonomy" id="658473"/>
    <lineage>
        <taxon>Eukaryota</taxon>
        <taxon>Fungi</taxon>
        <taxon>Dikarya</taxon>
        <taxon>Basidiomycota</taxon>
        <taxon>Agaricomycotina</taxon>
        <taxon>Agaricomycetes</taxon>
        <taxon>Agaricomycetidae</taxon>
        <taxon>Agaricales</taxon>
        <taxon>Marasmiineae</taxon>
        <taxon>Mycenaceae</taxon>
        <taxon>Mycena</taxon>
    </lineage>
</organism>
<name>A0ABQ0LMG7_MYCCL</name>
<keyword evidence="2" id="KW-1185">Reference proteome</keyword>
<gene>
    <name evidence="1" type="ORF">MCHLO_09367</name>
</gene>
<dbReference type="EMBL" id="DF847715">
    <property type="protein sequence ID" value="GAT52303.1"/>
    <property type="molecule type" value="Genomic_DNA"/>
</dbReference>
<evidence type="ECO:0000313" key="2">
    <source>
        <dbReference type="Proteomes" id="UP000815677"/>
    </source>
</evidence>
<evidence type="ECO:0000313" key="1">
    <source>
        <dbReference type="EMBL" id="GAT52303.1"/>
    </source>
</evidence>
<accession>A0ABQ0LMG7</accession>
<dbReference type="Proteomes" id="UP000815677">
    <property type="component" value="Unassembled WGS sequence"/>
</dbReference>
<reference evidence="1" key="1">
    <citation type="submission" date="2014-09" db="EMBL/GenBank/DDBJ databases">
        <title>Genome sequence of the luminous mushroom Mycena chlorophos for searching fungal bioluminescence genes.</title>
        <authorList>
            <person name="Tanaka Y."/>
            <person name="Kasuga D."/>
            <person name="Oba Y."/>
            <person name="Hase S."/>
            <person name="Sato K."/>
            <person name="Oba Y."/>
            <person name="Sakakibara Y."/>
        </authorList>
    </citation>
    <scope>NUCLEOTIDE SEQUENCE</scope>
</reference>
<protein>
    <submittedName>
        <fullName evidence="1">Uncharacterized protein</fullName>
    </submittedName>
</protein>
<proteinExistence type="predicted"/>